<protein>
    <recommendedName>
        <fullName evidence="6">Vacuolar protein sorting-associated protein 35</fullName>
    </recommendedName>
</protein>
<dbReference type="GO" id="GO:0030906">
    <property type="term" value="C:retromer, cargo-selective complex"/>
    <property type="evidence" value="ECO:0007669"/>
    <property type="project" value="InterPro"/>
</dbReference>
<evidence type="ECO:0000313" key="8">
    <source>
        <dbReference type="EMBL" id="KAK4537521.1"/>
    </source>
</evidence>
<dbReference type="EMBL" id="JANCYW010000012">
    <property type="protein sequence ID" value="KAK4537521.1"/>
    <property type="molecule type" value="Genomic_DNA"/>
</dbReference>
<dbReference type="GO" id="GO:0006886">
    <property type="term" value="P:intracellular protein transport"/>
    <property type="evidence" value="ECO:0007669"/>
    <property type="project" value="TreeGrafter"/>
</dbReference>
<reference evidence="8 9" key="1">
    <citation type="submission" date="2022-07" db="EMBL/GenBank/DDBJ databases">
        <title>Genome-wide signatures of adaptation to extreme environments.</title>
        <authorList>
            <person name="Cho C.H."/>
            <person name="Yoon H.S."/>
        </authorList>
    </citation>
    <scope>NUCLEOTIDE SEQUENCE [LARGE SCALE GENOMIC DNA]</scope>
    <source>
        <strain evidence="8 9">DBV 063 E5</strain>
    </source>
</reference>
<dbReference type="InterPro" id="IPR042491">
    <property type="entry name" value="Vps35_C"/>
</dbReference>
<evidence type="ECO:0000256" key="7">
    <source>
        <dbReference type="SAM" id="MobiDB-lite"/>
    </source>
</evidence>
<feature type="compositionally biased region" description="Low complexity" evidence="7">
    <location>
        <begin position="480"/>
        <end position="489"/>
    </location>
</feature>
<evidence type="ECO:0000256" key="2">
    <source>
        <dbReference type="ARBA" id="ARBA00006536"/>
    </source>
</evidence>
<comment type="subcellular location">
    <subcellularLocation>
        <location evidence="1">Membrane</location>
        <topology evidence="1">Peripheral membrane protein</topology>
    </subcellularLocation>
</comment>
<dbReference type="GO" id="GO:0042147">
    <property type="term" value="P:retrograde transport, endosome to Golgi"/>
    <property type="evidence" value="ECO:0007669"/>
    <property type="project" value="InterPro"/>
</dbReference>
<dbReference type="PANTHER" id="PTHR11099:SF0">
    <property type="entry name" value="VACUOLAR PROTEIN SORTING-ASSOCIATED PROTEIN 35"/>
    <property type="match status" value="1"/>
</dbReference>
<dbReference type="AlphaFoldDB" id="A0AAV9IZQ2"/>
<dbReference type="PIRSF" id="PIRSF009375">
    <property type="entry name" value="Retromer_Vps35"/>
    <property type="match status" value="1"/>
</dbReference>
<evidence type="ECO:0000256" key="5">
    <source>
        <dbReference type="ARBA" id="ARBA00023136"/>
    </source>
</evidence>
<comment type="function">
    <text evidence="6">Plays a role in vesicular protein sorting.</text>
</comment>
<evidence type="ECO:0000313" key="9">
    <source>
        <dbReference type="Proteomes" id="UP001301350"/>
    </source>
</evidence>
<dbReference type="GO" id="GO:0005829">
    <property type="term" value="C:cytosol"/>
    <property type="evidence" value="ECO:0007669"/>
    <property type="project" value="GOC"/>
</dbReference>
<name>A0AAV9IZQ2_CYACA</name>
<dbReference type="InterPro" id="IPR005378">
    <property type="entry name" value="Vps35"/>
</dbReference>
<organism evidence="8 9">
    <name type="scientific">Cyanidium caldarium</name>
    <name type="common">Red alga</name>
    <dbReference type="NCBI Taxonomy" id="2771"/>
    <lineage>
        <taxon>Eukaryota</taxon>
        <taxon>Rhodophyta</taxon>
        <taxon>Bangiophyceae</taxon>
        <taxon>Cyanidiales</taxon>
        <taxon>Cyanidiaceae</taxon>
        <taxon>Cyanidium</taxon>
    </lineage>
</organism>
<proteinExistence type="inferred from homology"/>
<dbReference type="Proteomes" id="UP001301350">
    <property type="component" value="Unassembled WGS sequence"/>
</dbReference>
<dbReference type="Gene3D" id="1.25.40.660">
    <property type="entry name" value="Vacuolar protein sorting-associated protein 35, helical subcomplex Vps35-C"/>
    <property type="match status" value="1"/>
</dbReference>
<evidence type="ECO:0000256" key="1">
    <source>
        <dbReference type="ARBA" id="ARBA00004170"/>
    </source>
</evidence>
<accession>A0AAV9IZQ2</accession>
<evidence type="ECO:0000256" key="3">
    <source>
        <dbReference type="ARBA" id="ARBA00022448"/>
    </source>
</evidence>
<gene>
    <name evidence="8" type="ORF">CDCA_CDCA12G3546</name>
</gene>
<evidence type="ECO:0000256" key="6">
    <source>
        <dbReference type="PIRNR" id="PIRNR009375"/>
    </source>
</evidence>
<feature type="region of interest" description="Disordered" evidence="7">
    <location>
        <begin position="430"/>
        <end position="493"/>
    </location>
</feature>
<dbReference type="Pfam" id="PF03635">
    <property type="entry name" value="Vps35"/>
    <property type="match status" value="1"/>
</dbReference>
<comment type="caution">
    <text evidence="8">The sequence shown here is derived from an EMBL/GenBank/DDBJ whole genome shotgun (WGS) entry which is preliminary data.</text>
</comment>
<dbReference type="GO" id="GO:0005770">
    <property type="term" value="C:late endosome"/>
    <property type="evidence" value="ECO:0007669"/>
    <property type="project" value="TreeGrafter"/>
</dbReference>
<dbReference type="PANTHER" id="PTHR11099">
    <property type="entry name" value="VACUOLAR SORTING PROTEIN 35"/>
    <property type="match status" value="1"/>
</dbReference>
<keyword evidence="4 6" id="KW-0653">Protein transport</keyword>
<keyword evidence="5" id="KW-0472">Membrane</keyword>
<evidence type="ECO:0000256" key="4">
    <source>
        <dbReference type="ARBA" id="ARBA00022927"/>
    </source>
</evidence>
<sequence>MTRSNNRASGATGTAPPTSATAAAAAVFAAAKASTLDEARLLREALARVAHQSLRMQRQWKGGQYAEAVVAACDVAAELRVPVGVGSPSSTAEDTTAPARSGRLLSPRSYYDLYLAVLQALRVLETSLWSLLQSQPLSVLPFYEHAQHSPYVVARLYPLITVGSVYVRSRQAPAEDVLRDLLEMCAGVQHPERGLFLRAYLLQAMKDKLPDEGGEYAGSAQGSIAFLLRNFTEMNRLWVRMQRDCPAGERARREHERRQLQSLVGANVACLARLQALTVEMYRDTVLPQLTEQVLECQDVLAQECLMDCIVQAFPDALHVATLPHLLQTCAALRVGVDVRSVLTGLADRLGRFARADAAHHTLLREADALQTLLQWVPQVLDSQRAASALSDELQLYRALLGFLLVAFPEQRQHCDALLGLCAKAVSQRLPPPAPPPTSVDETEDVSPPAPTTTSELPPTRPDTPMSATRRRRPSGDGQAAAATPAPAADTDDPDVVPLLERILLLPLHHYTELEALASLAAYPTVMQLLPLENQRALAAEVLRRSLPPGSTGRGVAALPLLEALLGLVRPLLEQMPGEEVMYHRRTGVPYLAVDGELVRGYEAQQHLVAQIVYLLRTDDLRLFVRLRQALLSGGPARTRLTLPPLAFALLRLLRVYRARHGPAACDKLLEFVHQVLSDLADVDASTALRMHLQGAAAVDASELSDDRFLYEFMAHAYVLFEEEIADSRSQFSSLVLIVGTLGTLHRLDADNYESLASKAVKHASRLLTRADQCLALCACSTLFSDVGGGRWEASRALGCLERAARAARSSVAPAERALLLLDVLNRAMLILEELHERAPDTARDAAPNDVWDDFCRFTADTVDSVRDLLTRLEPDASGGKAAAARLARALAYLRDVRELHEGVFLRLHGGAA</sequence>
<keyword evidence="3 6" id="KW-0813">Transport</keyword>
<comment type="similarity">
    <text evidence="2 6">Belongs to the VPS35 family.</text>
</comment>
<keyword evidence="9" id="KW-1185">Reference proteome</keyword>